<feature type="transmembrane region" description="Helical" evidence="1">
    <location>
        <begin position="147"/>
        <end position="166"/>
    </location>
</feature>
<dbReference type="Proteomes" id="UP001242021">
    <property type="component" value="Chromosome"/>
</dbReference>
<evidence type="ECO:0000313" key="3">
    <source>
        <dbReference type="Proteomes" id="UP001242021"/>
    </source>
</evidence>
<feature type="transmembrane region" description="Helical" evidence="1">
    <location>
        <begin position="172"/>
        <end position="190"/>
    </location>
</feature>
<reference evidence="2" key="1">
    <citation type="submission" date="2022-06" db="EMBL/GenBank/DDBJ databases">
        <title>Brachyspira pilosicoli from pigs in Switzerland.</title>
        <authorList>
            <person name="Schmitt S."/>
            <person name="Arnold M."/>
            <person name="Rossano A."/>
            <person name="Perreten V."/>
        </authorList>
    </citation>
    <scope>NUCLEOTIDE SEQUENCE</scope>
    <source>
        <strain evidence="2">MEI4028</strain>
    </source>
</reference>
<evidence type="ECO:0000313" key="2">
    <source>
        <dbReference type="EMBL" id="WIH94514.1"/>
    </source>
</evidence>
<feature type="transmembrane region" description="Helical" evidence="1">
    <location>
        <begin position="244"/>
        <end position="265"/>
    </location>
</feature>
<feature type="transmembrane region" description="Helical" evidence="1">
    <location>
        <begin position="221"/>
        <end position="237"/>
    </location>
</feature>
<dbReference type="EMBL" id="CP098754">
    <property type="protein sequence ID" value="WIH94514.1"/>
    <property type="molecule type" value="Genomic_DNA"/>
</dbReference>
<accession>A0AAJ6GCM0</accession>
<feature type="transmembrane region" description="Helical" evidence="1">
    <location>
        <begin position="494"/>
        <end position="514"/>
    </location>
</feature>
<feature type="transmembrane region" description="Helical" evidence="1">
    <location>
        <begin position="117"/>
        <end position="140"/>
    </location>
</feature>
<feature type="transmembrane region" description="Helical" evidence="1">
    <location>
        <begin position="459"/>
        <end position="482"/>
    </location>
</feature>
<organism evidence="2 3">
    <name type="scientific">Brachyspira pilosicoli</name>
    <name type="common">Serpulina pilosicoli</name>
    <dbReference type="NCBI Taxonomy" id="52584"/>
    <lineage>
        <taxon>Bacteria</taxon>
        <taxon>Pseudomonadati</taxon>
        <taxon>Spirochaetota</taxon>
        <taxon>Spirochaetia</taxon>
        <taxon>Brachyspirales</taxon>
        <taxon>Brachyspiraceae</taxon>
        <taxon>Brachyspira</taxon>
    </lineage>
</organism>
<keyword evidence="1" id="KW-0472">Membrane</keyword>
<name>A0AAJ6GCM0_BRAPL</name>
<proteinExistence type="predicted"/>
<feature type="transmembrane region" description="Helical" evidence="1">
    <location>
        <begin position="197"/>
        <end position="215"/>
    </location>
</feature>
<sequence length="528" mass="62177">MLCRIKQYSSFEIIENKNKVKPYFYRKIKPHFSCLEPYFFKQKEHLITKKVFIISVIIIALLLFIFQFWLVYPGYFRYGDNLGTMGEAFDRNYQNWNPVIIAVFLSFLYDIFGYHTFYILFLNLFLWYSSITLIILSLYIKYNKKRVIFLFLISFLANIFFTNIIHIKDITATLWVFSSYSIIFFTITIIKNKIIKIIALILSAFILVIGMLWRLNFIVTVYPMFILYTYLLLGNNIKNKKTYFIKFVSIMIIIAAVLISISKIFPTLFIKDMSYSKLASNHIFLWQIAACNVPSNDSSMIPNEWYAEDNNFEDLKELYNNNKLLADPFGRSNTDAKTLFKKEYLPNLKIVWIKSILKHPINYLIHTARFSFYCIIINTWKIPHGSFQAKDSEPYPFILYYINNFDNRGVTFTPIKDKIYSFIYNASLDINTIFFVIITLIAFVLSSIFILFKHKYINSILIFTFASSFSSIATIAIVSLFAPDILYRYMHPVVPISIISLISLICFIIDIGGFNKFKFELKSIEINR</sequence>
<gene>
    <name evidence="2" type="ORF">NEH99_09475</name>
</gene>
<protein>
    <submittedName>
        <fullName evidence="2">Uncharacterized protein</fullName>
    </submittedName>
</protein>
<dbReference type="RefSeq" id="WP_284602574.1">
    <property type="nucleotide sequence ID" value="NZ_CP098754.1"/>
</dbReference>
<keyword evidence="1" id="KW-1133">Transmembrane helix</keyword>
<evidence type="ECO:0000256" key="1">
    <source>
        <dbReference type="SAM" id="Phobius"/>
    </source>
</evidence>
<keyword evidence="1" id="KW-0812">Transmembrane</keyword>
<dbReference type="AlphaFoldDB" id="A0AAJ6GCM0"/>
<feature type="transmembrane region" description="Helical" evidence="1">
    <location>
        <begin position="433"/>
        <end position="452"/>
    </location>
</feature>
<feature type="transmembrane region" description="Helical" evidence="1">
    <location>
        <begin position="51"/>
        <end position="72"/>
    </location>
</feature>